<proteinExistence type="predicted"/>
<dbReference type="AlphaFoldDB" id="A0A0D2JP93"/>
<evidence type="ECO:0000313" key="3">
    <source>
        <dbReference type="Proteomes" id="UP000054498"/>
    </source>
</evidence>
<dbReference type="STRING" id="145388.A0A0D2JP93"/>
<organism evidence="2 3">
    <name type="scientific">Monoraphidium neglectum</name>
    <dbReference type="NCBI Taxonomy" id="145388"/>
    <lineage>
        <taxon>Eukaryota</taxon>
        <taxon>Viridiplantae</taxon>
        <taxon>Chlorophyta</taxon>
        <taxon>core chlorophytes</taxon>
        <taxon>Chlorophyceae</taxon>
        <taxon>CS clade</taxon>
        <taxon>Sphaeropleales</taxon>
        <taxon>Selenastraceae</taxon>
        <taxon>Monoraphidium</taxon>
    </lineage>
</organism>
<feature type="compositionally biased region" description="Gly residues" evidence="1">
    <location>
        <begin position="184"/>
        <end position="193"/>
    </location>
</feature>
<dbReference type="InterPro" id="IPR013083">
    <property type="entry name" value="Znf_RING/FYVE/PHD"/>
</dbReference>
<sequence length="202" mass="21439">MVSALRSELASLLTTKHEVEAYRSALVTLAGSYAPQLGASTDFAAELEAIMQRVGGRFDPKRSQAMRDFDEAAGTEANGGGGGGDDEDDDEDVVDVGGGALNATCPISGRNIYDLEDPVEDQVGYVYERSAIEQHIRIHAHGCCDAPFPGVSHRITIAGLKKSTKVLNQQRRRRLGLGAQQRRGGQGGRGKGGGEAEEVIDV</sequence>
<dbReference type="KEGG" id="mng:MNEG_6995"/>
<evidence type="ECO:0000256" key="1">
    <source>
        <dbReference type="SAM" id="MobiDB-lite"/>
    </source>
</evidence>
<feature type="compositionally biased region" description="Acidic residues" evidence="1">
    <location>
        <begin position="84"/>
        <end position="93"/>
    </location>
</feature>
<feature type="region of interest" description="Disordered" evidence="1">
    <location>
        <begin position="73"/>
        <end position="93"/>
    </location>
</feature>
<evidence type="ECO:0000313" key="2">
    <source>
        <dbReference type="EMBL" id="KIZ00968.1"/>
    </source>
</evidence>
<evidence type="ECO:0008006" key="4">
    <source>
        <dbReference type="Google" id="ProtNLM"/>
    </source>
</evidence>
<accession>A0A0D2JP93</accession>
<gene>
    <name evidence="2" type="ORF">MNEG_6995</name>
</gene>
<dbReference type="GeneID" id="25739871"/>
<protein>
    <recommendedName>
        <fullName evidence="4">U-box domain-containing protein</fullName>
    </recommendedName>
</protein>
<dbReference type="Gene3D" id="3.30.40.10">
    <property type="entry name" value="Zinc/RING finger domain, C3HC4 (zinc finger)"/>
    <property type="match status" value="1"/>
</dbReference>
<name>A0A0D2JP93_9CHLO</name>
<dbReference type="EMBL" id="KK101416">
    <property type="protein sequence ID" value="KIZ00968.1"/>
    <property type="molecule type" value="Genomic_DNA"/>
</dbReference>
<feature type="region of interest" description="Disordered" evidence="1">
    <location>
        <begin position="171"/>
        <end position="202"/>
    </location>
</feature>
<dbReference type="OrthoDB" id="26899at2759"/>
<reference evidence="2 3" key="1">
    <citation type="journal article" date="2013" name="BMC Genomics">
        <title>Reconstruction of the lipid metabolism for the microalga Monoraphidium neglectum from its genome sequence reveals characteristics suitable for biofuel production.</title>
        <authorList>
            <person name="Bogen C."/>
            <person name="Al-Dilaimi A."/>
            <person name="Albersmeier A."/>
            <person name="Wichmann J."/>
            <person name="Grundmann M."/>
            <person name="Rupp O."/>
            <person name="Lauersen K.J."/>
            <person name="Blifernez-Klassen O."/>
            <person name="Kalinowski J."/>
            <person name="Goesmann A."/>
            <person name="Mussgnug J.H."/>
            <person name="Kruse O."/>
        </authorList>
    </citation>
    <scope>NUCLEOTIDE SEQUENCE [LARGE SCALE GENOMIC DNA]</scope>
    <source>
        <strain evidence="2 3">SAG 48.87</strain>
    </source>
</reference>
<keyword evidence="3" id="KW-1185">Reference proteome</keyword>
<dbReference type="RefSeq" id="XP_013899987.1">
    <property type="nucleotide sequence ID" value="XM_014044533.1"/>
</dbReference>
<dbReference type="Proteomes" id="UP000054498">
    <property type="component" value="Unassembled WGS sequence"/>
</dbReference>